<reference evidence="1 2" key="1">
    <citation type="submission" date="2013-08" db="EMBL/GenBank/DDBJ databases">
        <title>Genome sequencing of Cellulomonas carbonis T26.</title>
        <authorList>
            <person name="Chen F."/>
            <person name="Li Y."/>
            <person name="Wang G."/>
        </authorList>
    </citation>
    <scope>NUCLEOTIDE SEQUENCE [LARGE SCALE GENOMIC DNA]</scope>
    <source>
        <strain evidence="1 2">T26</strain>
    </source>
</reference>
<sequence length="128" mass="13769">MARLTIESGLIAVELSPAERLACAHFSAQPVAPAAAVSDVKFIDSVTQPIVDEVLNVGWPAWFGSPIRVHTLHTRGRTWDSGARAIAIAYYKQPAVAISFRTGPGVDWGLFLLSGRTNVATTLEQLRA</sequence>
<comment type="caution">
    <text evidence="1">The sequence shown here is derived from an EMBL/GenBank/DDBJ whole genome shotgun (WGS) entry which is preliminary data.</text>
</comment>
<accession>A0A0A0BU12</accession>
<protein>
    <submittedName>
        <fullName evidence="1">Uncharacterized protein</fullName>
    </submittedName>
</protein>
<reference evidence="1 2" key="2">
    <citation type="journal article" date="2015" name="Stand. Genomic Sci.">
        <title>Draft genome sequence of Cellulomonas carbonis T26(T) and comparative analysis of six Cellulomonas genomes.</title>
        <authorList>
            <person name="Zhuang W."/>
            <person name="Zhang S."/>
            <person name="Xia X."/>
            <person name="Wang G."/>
        </authorList>
    </citation>
    <scope>NUCLEOTIDE SEQUENCE [LARGE SCALE GENOMIC DNA]</scope>
    <source>
        <strain evidence="1 2">T26</strain>
    </source>
</reference>
<proteinExistence type="predicted"/>
<dbReference type="RefSeq" id="WP_043603758.1">
    <property type="nucleotide sequence ID" value="NZ_AXCY01000012.1"/>
</dbReference>
<evidence type="ECO:0000313" key="1">
    <source>
        <dbReference type="EMBL" id="KGM11893.1"/>
    </source>
</evidence>
<evidence type="ECO:0000313" key="2">
    <source>
        <dbReference type="Proteomes" id="UP000029839"/>
    </source>
</evidence>
<dbReference type="Proteomes" id="UP000029839">
    <property type="component" value="Unassembled WGS sequence"/>
</dbReference>
<organism evidence="1 2">
    <name type="scientific">Cellulomonas carbonis T26</name>
    <dbReference type="NCBI Taxonomy" id="947969"/>
    <lineage>
        <taxon>Bacteria</taxon>
        <taxon>Bacillati</taxon>
        <taxon>Actinomycetota</taxon>
        <taxon>Actinomycetes</taxon>
        <taxon>Micrococcales</taxon>
        <taxon>Cellulomonadaceae</taxon>
        <taxon>Cellulomonas</taxon>
    </lineage>
</organism>
<keyword evidence="2" id="KW-1185">Reference proteome</keyword>
<name>A0A0A0BU12_9CELL</name>
<gene>
    <name evidence="1" type="ORF">N868_04975</name>
</gene>
<dbReference type="AlphaFoldDB" id="A0A0A0BU12"/>
<dbReference type="EMBL" id="AXCY01000012">
    <property type="protein sequence ID" value="KGM11893.1"/>
    <property type="molecule type" value="Genomic_DNA"/>
</dbReference>